<sequence>GDLAYFDGLSETILSVGLVKPRTGIFQPHIRQLLVLTTPVDIVILGVSFANSQT</sequence>
<feature type="domain" description="Nucleoporin Nup133/Nup155-like N-terminal" evidence="4">
    <location>
        <begin position="2"/>
        <end position="52"/>
    </location>
</feature>
<dbReference type="OrthoDB" id="338970at2759"/>
<name>A0A401Q6B9_SCYTO</name>
<accession>A0A401Q6B9</accession>
<dbReference type="PANTHER" id="PTHR10350">
    <property type="entry name" value="NUCLEAR PORE COMPLEX PROTEIN NUP155"/>
    <property type="match status" value="1"/>
</dbReference>
<keyword evidence="6" id="KW-1185">Reference proteome</keyword>
<dbReference type="STRING" id="75743.A0A401Q6B9"/>
<evidence type="ECO:0000313" key="5">
    <source>
        <dbReference type="EMBL" id="GCB80930.1"/>
    </source>
</evidence>
<dbReference type="PANTHER" id="PTHR10350:SF6">
    <property type="entry name" value="NUCLEAR PORE COMPLEX PROTEIN NUP155"/>
    <property type="match status" value="1"/>
</dbReference>
<dbReference type="GO" id="GO:0044611">
    <property type="term" value="C:nuclear pore inner ring"/>
    <property type="evidence" value="ECO:0007669"/>
    <property type="project" value="TreeGrafter"/>
</dbReference>
<evidence type="ECO:0000313" key="6">
    <source>
        <dbReference type="Proteomes" id="UP000288216"/>
    </source>
</evidence>
<evidence type="ECO:0000259" key="4">
    <source>
        <dbReference type="Pfam" id="PF08801"/>
    </source>
</evidence>
<dbReference type="AlphaFoldDB" id="A0A401Q6B9"/>
<dbReference type="GO" id="GO:0006606">
    <property type="term" value="P:protein import into nucleus"/>
    <property type="evidence" value="ECO:0007669"/>
    <property type="project" value="TreeGrafter"/>
</dbReference>
<keyword evidence="3" id="KW-0539">Nucleus</keyword>
<dbReference type="GO" id="GO:0036228">
    <property type="term" value="P:protein localization to nuclear inner membrane"/>
    <property type="evidence" value="ECO:0007669"/>
    <property type="project" value="TreeGrafter"/>
</dbReference>
<comment type="caution">
    <text evidence="5">The sequence shown here is derived from an EMBL/GenBank/DDBJ whole genome shotgun (WGS) entry which is preliminary data.</text>
</comment>
<dbReference type="InterPro" id="IPR014908">
    <property type="entry name" value="Nucleoporin_Nup133/Nup155_N"/>
</dbReference>
<protein>
    <recommendedName>
        <fullName evidence="4">Nucleoporin Nup133/Nup155-like N-terminal domain-containing protein</fullName>
    </recommendedName>
</protein>
<feature type="non-terminal residue" evidence="5">
    <location>
        <position position="1"/>
    </location>
</feature>
<organism evidence="5 6">
    <name type="scientific">Scyliorhinus torazame</name>
    <name type="common">Cloudy catshark</name>
    <name type="synonym">Catulus torazame</name>
    <dbReference type="NCBI Taxonomy" id="75743"/>
    <lineage>
        <taxon>Eukaryota</taxon>
        <taxon>Metazoa</taxon>
        <taxon>Chordata</taxon>
        <taxon>Craniata</taxon>
        <taxon>Vertebrata</taxon>
        <taxon>Chondrichthyes</taxon>
        <taxon>Elasmobranchii</taxon>
        <taxon>Galeomorphii</taxon>
        <taxon>Galeoidea</taxon>
        <taxon>Carcharhiniformes</taxon>
        <taxon>Scyliorhinidae</taxon>
        <taxon>Scyliorhinus</taxon>
    </lineage>
</organism>
<proteinExistence type="predicted"/>
<dbReference type="EMBL" id="BFAA01023783">
    <property type="protein sequence ID" value="GCB80930.1"/>
    <property type="molecule type" value="Genomic_DNA"/>
</dbReference>
<dbReference type="Proteomes" id="UP000288216">
    <property type="component" value="Unassembled WGS sequence"/>
</dbReference>
<evidence type="ECO:0000256" key="2">
    <source>
        <dbReference type="ARBA" id="ARBA00022448"/>
    </source>
</evidence>
<comment type="subcellular location">
    <subcellularLocation>
        <location evidence="1">Nucleus</location>
    </subcellularLocation>
</comment>
<keyword evidence="2" id="KW-0813">Transport</keyword>
<dbReference type="InterPro" id="IPR004870">
    <property type="entry name" value="Nucleoporin_Nup155"/>
</dbReference>
<evidence type="ECO:0000256" key="3">
    <source>
        <dbReference type="ARBA" id="ARBA00023242"/>
    </source>
</evidence>
<dbReference type="Pfam" id="PF08801">
    <property type="entry name" value="Nucleoporin_N"/>
    <property type="match status" value="1"/>
</dbReference>
<dbReference type="GO" id="GO:0000972">
    <property type="term" value="P:transcription-dependent tethering of RNA polymerase II gene DNA at nuclear periphery"/>
    <property type="evidence" value="ECO:0007669"/>
    <property type="project" value="TreeGrafter"/>
</dbReference>
<gene>
    <name evidence="5" type="ORF">scyTo_0022731</name>
</gene>
<reference evidence="5 6" key="1">
    <citation type="journal article" date="2018" name="Nat. Ecol. Evol.">
        <title>Shark genomes provide insights into elasmobranch evolution and the origin of vertebrates.</title>
        <authorList>
            <person name="Hara Y"/>
            <person name="Yamaguchi K"/>
            <person name="Onimaru K"/>
            <person name="Kadota M"/>
            <person name="Koyanagi M"/>
            <person name="Keeley SD"/>
            <person name="Tatsumi K"/>
            <person name="Tanaka K"/>
            <person name="Motone F"/>
            <person name="Kageyama Y"/>
            <person name="Nozu R"/>
            <person name="Adachi N"/>
            <person name="Nishimura O"/>
            <person name="Nakagawa R"/>
            <person name="Tanegashima C"/>
            <person name="Kiyatake I"/>
            <person name="Matsumoto R"/>
            <person name="Murakumo K"/>
            <person name="Nishida K"/>
            <person name="Terakita A"/>
            <person name="Kuratani S"/>
            <person name="Sato K"/>
            <person name="Hyodo S Kuraku.S."/>
        </authorList>
    </citation>
    <scope>NUCLEOTIDE SEQUENCE [LARGE SCALE GENOMIC DNA]</scope>
</reference>
<evidence type="ECO:0000256" key="1">
    <source>
        <dbReference type="ARBA" id="ARBA00004123"/>
    </source>
</evidence>
<feature type="non-terminal residue" evidence="5">
    <location>
        <position position="54"/>
    </location>
</feature>
<dbReference type="GO" id="GO:0006405">
    <property type="term" value="P:RNA export from nucleus"/>
    <property type="evidence" value="ECO:0007669"/>
    <property type="project" value="TreeGrafter"/>
</dbReference>
<dbReference type="GO" id="GO:0017056">
    <property type="term" value="F:structural constituent of nuclear pore"/>
    <property type="evidence" value="ECO:0007669"/>
    <property type="project" value="InterPro"/>
</dbReference>